<proteinExistence type="predicted"/>
<organism evidence="1 2">
    <name type="scientific">Haematococcus lacustris</name>
    <name type="common">Green alga</name>
    <name type="synonym">Haematococcus pluvialis</name>
    <dbReference type="NCBI Taxonomy" id="44745"/>
    <lineage>
        <taxon>Eukaryota</taxon>
        <taxon>Viridiplantae</taxon>
        <taxon>Chlorophyta</taxon>
        <taxon>core chlorophytes</taxon>
        <taxon>Chlorophyceae</taxon>
        <taxon>CS clade</taxon>
        <taxon>Chlamydomonadales</taxon>
        <taxon>Haematococcaceae</taxon>
        <taxon>Haematococcus</taxon>
    </lineage>
</organism>
<evidence type="ECO:0000313" key="1">
    <source>
        <dbReference type="EMBL" id="GFH09886.1"/>
    </source>
</evidence>
<keyword evidence="1" id="KW-0547">Nucleotide-binding</keyword>
<dbReference type="AlphaFoldDB" id="A0A699YSI5"/>
<keyword evidence="1" id="KW-0067">ATP-binding</keyword>
<sequence length="149" mass="15525">MLCTAVMVATTGLVVRTPPCLQTLSAELSPAAGVPVCCSSCTPWTPGNCLHNGRQRCVHCSIPGISYCYNGCRTTRSTVLLLCMQLLYGSAADLESARRMERGTRAGAVAAVADFVTSARCRRKAILAFFGEASALGGILGCSCSVDAV</sequence>
<reference evidence="1 2" key="1">
    <citation type="submission" date="2020-02" db="EMBL/GenBank/DDBJ databases">
        <title>Draft genome sequence of Haematococcus lacustris strain NIES-144.</title>
        <authorList>
            <person name="Morimoto D."/>
            <person name="Nakagawa S."/>
            <person name="Yoshida T."/>
            <person name="Sawayama S."/>
        </authorList>
    </citation>
    <scope>NUCLEOTIDE SEQUENCE [LARGE SCALE GENOMIC DNA]</scope>
    <source>
        <strain evidence="1 2">NIES-144</strain>
    </source>
</reference>
<protein>
    <submittedName>
        <fullName evidence="1">ATP-dependent DNA helicase Q-like 3</fullName>
    </submittedName>
</protein>
<dbReference type="EMBL" id="BLLF01000272">
    <property type="protein sequence ID" value="GFH09886.1"/>
    <property type="molecule type" value="Genomic_DNA"/>
</dbReference>
<accession>A0A699YSI5</accession>
<name>A0A699YSI5_HAELA</name>
<dbReference type="GO" id="GO:0004386">
    <property type="term" value="F:helicase activity"/>
    <property type="evidence" value="ECO:0007669"/>
    <property type="project" value="UniProtKB-KW"/>
</dbReference>
<evidence type="ECO:0000313" key="2">
    <source>
        <dbReference type="Proteomes" id="UP000485058"/>
    </source>
</evidence>
<dbReference type="Proteomes" id="UP000485058">
    <property type="component" value="Unassembled WGS sequence"/>
</dbReference>
<keyword evidence="1" id="KW-0378">Hydrolase</keyword>
<keyword evidence="1" id="KW-0347">Helicase</keyword>
<keyword evidence="2" id="KW-1185">Reference proteome</keyword>
<comment type="caution">
    <text evidence="1">The sequence shown here is derived from an EMBL/GenBank/DDBJ whole genome shotgun (WGS) entry which is preliminary data.</text>
</comment>
<gene>
    <name evidence="1" type="ORF">HaLaN_05111</name>
</gene>